<dbReference type="AlphaFoldDB" id="A0A382ALL1"/>
<proteinExistence type="predicted"/>
<sequence length="52" mass="5644">GQWVNLPAIVHIDEMKGKKIGSDQNAVGEWAVAKKFEEVGAASTKGLTKKDY</sequence>
<dbReference type="EMBL" id="UINC01025833">
    <property type="protein sequence ID" value="SVB02161.1"/>
    <property type="molecule type" value="Genomic_DNA"/>
</dbReference>
<protein>
    <submittedName>
        <fullName evidence="1">Uncharacterized protein</fullName>
    </submittedName>
</protein>
<reference evidence="1" key="1">
    <citation type="submission" date="2018-05" db="EMBL/GenBank/DDBJ databases">
        <authorList>
            <person name="Lanie J.A."/>
            <person name="Ng W.-L."/>
            <person name="Kazmierczak K.M."/>
            <person name="Andrzejewski T.M."/>
            <person name="Davidsen T.M."/>
            <person name="Wayne K.J."/>
            <person name="Tettelin H."/>
            <person name="Glass J.I."/>
            <person name="Rusch D."/>
            <person name="Podicherti R."/>
            <person name="Tsui H.-C.T."/>
            <person name="Winkler M.E."/>
        </authorList>
    </citation>
    <scope>NUCLEOTIDE SEQUENCE</scope>
</reference>
<organism evidence="1">
    <name type="scientific">marine metagenome</name>
    <dbReference type="NCBI Taxonomy" id="408172"/>
    <lineage>
        <taxon>unclassified sequences</taxon>
        <taxon>metagenomes</taxon>
        <taxon>ecological metagenomes</taxon>
    </lineage>
</organism>
<name>A0A382ALL1_9ZZZZ</name>
<feature type="non-terminal residue" evidence="1">
    <location>
        <position position="1"/>
    </location>
</feature>
<gene>
    <name evidence="1" type="ORF">METZ01_LOCUS155015</name>
</gene>
<evidence type="ECO:0000313" key="1">
    <source>
        <dbReference type="EMBL" id="SVB02161.1"/>
    </source>
</evidence>
<accession>A0A382ALL1</accession>